<reference evidence="6 7" key="1">
    <citation type="submission" date="2023-09" db="EMBL/GenBank/DDBJ databases">
        <authorList>
            <person name="Qi X."/>
        </authorList>
    </citation>
    <scope>NUCLEOTIDE SEQUENCE [LARGE SCALE GENOMIC DNA]</scope>
    <source>
        <strain evidence="6 7">S1-1</strain>
    </source>
</reference>
<keyword evidence="2" id="KW-0805">Transcription regulation</keyword>
<dbReference type="SUPFAM" id="SSF46785">
    <property type="entry name" value="Winged helix' DNA-binding domain"/>
    <property type="match status" value="1"/>
</dbReference>
<name>A0ABZ0GTZ1_9GAMM</name>
<evidence type="ECO:0000256" key="1">
    <source>
        <dbReference type="ARBA" id="ARBA00009437"/>
    </source>
</evidence>
<sequence length="304" mass="34218">MRPLDYKLIHALDTVITEQSFEKAALALNITQSAISQRIKQLEQLVAKPVLIRSQPLQATTVGQKLLSHFRKVRQLEYDLVGDVMPSDVQGSIPISIAVNADTLATWFIPALTPILETEPIELNIQVTNEANTQELLKKGEVFAAVSSQKRSFAGVKVEYIGTIDYILCASTDYINKYFKDGLTIDNLNKAPCIYYDQKDTMHHDYLKKYFAMQHANFPCHRIRSSEVVVTMALAGLAYGLIPTTQVDEHLASGALIDLAPDKRLSMPLYWHSWALERGVQKLISKTISDYGHSNFYHDKQHAI</sequence>
<dbReference type="Gene3D" id="3.40.190.290">
    <property type="match status" value="1"/>
</dbReference>
<dbReference type="Gene3D" id="1.10.10.10">
    <property type="entry name" value="Winged helix-like DNA-binding domain superfamily/Winged helix DNA-binding domain"/>
    <property type="match status" value="1"/>
</dbReference>
<protein>
    <submittedName>
        <fullName evidence="6">LysR family transcriptional regulator ArgP</fullName>
    </submittedName>
</protein>
<dbReference type="Pfam" id="PF03466">
    <property type="entry name" value="LysR_substrate"/>
    <property type="match status" value="1"/>
</dbReference>
<dbReference type="Pfam" id="PF00126">
    <property type="entry name" value="HTH_1"/>
    <property type="match status" value="1"/>
</dbReference>
<dbReference type="Proteomes" id="UP001301442">
    <property type="component" value="Chromosome"/>
</dbReference>
<dbReference type="InterPro" id="IPR050176">
    <property type="entry name" value="LTTR"/>
</dbReference>
<dbReference type="InterPro" id="IPR036390">
    <property type="entry name" value="WH_DNA-bd_sf"/>
</dbReference>
<evidence type="ECO:0000313" key="7">
    <source>
        <dbReference type="Proteomes" id="UP001301442"/>
    </source>
</evidence>
<keyword evidence="4" id="KW-0804">Transcription</keyword>
<evidence type="ECO:0000256" key="4">
    <source>
        <dbReference type="ARBA" id="ARBA00023163"/>
    </source>
</evidence>
<evidence type="ECO:0000256" key="2">
    <source>
        <dbReference type="ARBA" id="ARBA00023015"/>
    </source>
</evidence>
<evidence type="ECO:0000313" key="6">
    <source>
        <dbReference type="EMBL" id="WOH39241.1"/>
    </source>
</evidence>
<keyword evidence="3" id="KW-0238">DNA-binding</keyword>
<dbReference type="NCBIfam" id="NF009888">
    <property type="entry name" value="PRK13348.1"/>
    <property type="match status" value="1"/>
</dbReference>
<dbReference type="EMBL" id="CP136600">
    <property type="protein sequence ID" value="WOH39241.1"/>
    <property type="molecule type" value="Genomic_DNA"/>
</dbReference>
<accession>A0ABZ0GTZ1</accession>
<dbReference type="InterPro" id="IPR005119">
    <property type="entry name" value="LysR_subst-bd"/>
</dbReference>
<dbReference type="NCBIfam" id="TIGR03298">
    <property type="entry name" value="argP"/>
    <property type="match status" value="1"/>
</dbReference>
<dbReference type="NCBIfam" id="NF002964">
    <property type="entry name" value="PRK03635.1"/>
    <property type="match status" value="1"/>
</dbReference>
<dbReference type="PRINTS" id="PR00039">
    <property type="entry name" value="HTHLYSR"/>
</dbReference>
<organism evidence="6 7">
    <name type="scientific">Thalassotalea fonticola</name>
    <dbReference type="NCBI Taxonomy" id="3065649"/>
    <lineage>
        <taxon>Bacteria</taxon>
        <taxon>Pseudomonadati</taxon>
        <taxon>Pseudomonadota</taxon>
        <taxon>Gammaproteobacteria</taxon>
        <taxon>Alteromonadales</taxon>
        <taxon>Colwelliaceae</taxon>
        <taxon>Thalassotalea</taxon>
    </lineage>
</organism>
<dbReference type="RefSeq" id="WP_348398008.1">
    <property type="nucleotide sequence ID" value="NZ_CP136600.1"/>
</dbReference>
<proteinExistence type="inferred from homology"/>
<dbReference type="PROSITE" id="PS50931">
    <property type="entry name" value="HTH_LYSR"/>
    <property type="match status" value="1"/>
</dbReference>
<gene>
    <name evidence="6" type="ORF">RI844_08450</name>
</gene>
<dbReference type="InterPro" id="IPR017685">
    <property type="entry name" value="ArgP"/>
</dbReference>
<dbReference type="PANTHER" id="PTHR30579:SF2">
    <property type="entry name" value="HTH-TYPE TRANSCRIPTIONAL REGULATOR ARGP"/>
    <property type="match status" value="1"/>
</dbReference>
<feature type="domain" description="HTH lysR-type" evidence="5">
    <location>
        <begin position="4"/>
        <end position="60"/>
    </location>
</feature>
<keyword evidence="7" id="KW-1185">Reference proteome</keyword>
<comment type="similarity">
    <text evidence="1">Belongs to the LysR transcriptional regulatory family.</text>
</comment>
<evidence type="ECO:0000259" key="5">
    <source>
        <dbReference type="PROSITE" id="PS50931"/>
    </source>
</evidence>
<dbReference type="InterPro" id="IPR036388">
    <property type="entry name" value="WH-like_DNA-bd_sf"/>
</dbReference>
<evidence type="ECO:0000256" key="3">
    <source>
        <dbReference type="ARBA" id="ARBA00023125"/>
    </source>
</evidence>
<dbReference type="SUPFAM" id="SSF53850">
    <property type="entry name" value="Periplasmic binding protein-like II"/>
    <property type="match status" value="1"/>
</dbReference>
<dbReference type="InterPro" id="IPR000847">
    <property type="entry name" value="LysR_HTH_N"/>
</dbReference>
<dbReference type="PANTHER" id="PTHR30579">
    <property type="entry name" value="TRANSCRIPTIONAL REGULATOR"/>
    <property type="match status" value="1"/>
</dbReference>